<accession>A0A166NHY0</accession>
<feature type="compositionally biased region" description="Polar residues" evidence="1">
    <location>
        <begin position="187"/>
        <end position="204"/>
    </location>
</feature>
<name>A0A166NHY0_EXIGL</name>
<evidence type="ECO:0000313" key="3">
    <source>
        <dbReference type="Proteomes" id="UP000077266"/>
    </source>
</evidence>
<evidence type="ECO:0000313" key="2">
    <source>
        <dbReference type="EMBL" id="KZV79182.1"/>
    </source>
</evidence>
<proteinExistence type="predicted"/>
<dbReference type="AlphaFoldDB" id="A0A166NHY0"/>
<feature type="compositionally biased region" description="Polar residues" evidence="1">
    <location>
        <begin position="71"/>
        <end position="83"/>
    </location>
</feature>
<keyword evidence="3" id="KW-1185">Reference proteome</keyword>
<organism evidence="2 3">
    <name type="scientific">Exidia glandulosa HHB12029</name>
    <dbReference type="NCBI Taxonomy" id="1314781"/>
    <lineage>
        <taxon>Eukaryota</taxon>
        <taxon>Fungi</taxon>
        <taxon>Dikarya</taxon>
        <taxon>Basidiomycota</taxon>
        <taxon>Agaricomycotina</taxon>
        <taxon>Agaricomycetes</taxon>
        <taxon>Auriculariales</taxon>
        <taxon>Exidiaceae</taxon>
        <taxon>Exidia</taxon>
    </lineage>
</organism>
<protein>
    <submittedName>
        <fullName evidence="2">Uncharacterized protein</fullName>
    </submittedName>
</protein>
<dbReference type="InParanoid" id="A0A166NHY0"/>
<feature type="region of interest" description="Disordered" evidence="1">
    <location>
        <begin position="22"/>
        <end position="83"/>
    </location>
</feature>
<dbReference type="Proteomes" id="UP000077266">
    <property type="component" value="Unassembled WGS sequence"/>
</dbReference>
<reference evidence="2 3" key="1">
    <citation type="journal article" date="2016" name="Mol. Biol. Evol.">
        <title>Comparative Genomics of Early-Diverging Mushroom-Forming Fungi Provides Insights into the Origins of Lignocellulose Decay Capabilities.</title>
        <authorList>
            <person name="Nagy L.G."/>
            <person name="Riley R."/>
            <person name="Tritt A."/>
            <person name="Adam C."/>
            <person name="Daum C."/>
            <person name="Floudas D."/>
            <person name="Sun H."/>
            <person name="Yadav J.S."/>
            <person name="Pangilinan J."/>
            <person name="Larsson K.H."/>
            <person name="Matsuura K."/>
            <person name="Barry K."/>
            <person name="Labutti K."/>
            <person name="Kuo R."/>
            <person name="Ohm R.A."/>
            <person name="Bhattacharya S.S."/>
            <person name="Shirouzu T."/>
            <person name="Yoshinaga Y."/>
            <person name="Martin F.M."/>
            <person name="Grigoriev I.V."/>
            <person name="Hibbett D.S."/>
        </authorList>
    </citation>
    <scope>NUCLEOTIDE SEQUENCE [LARGE SCALE GENOMIC DNA]</scope>
    <source>
        <strain evidence="2 3">HHB12029</strain>
    </source>
</reference>
<sequence length="320" mass="34774">MHIQIHNGFDIQMVRRRDARSDSPCLHRGHAGSAVASMRALERSPSTCNPRLRPGDSSSRPRELWGAHLSRSATTKRTSPRSTLTVPVNLERGAAILVLHTTGRARIPSPKRACSFIPCTSKSTTASTASFGVRRGINRLTLRGYLVYAQRASCYFSTQGHALRGRCRCASVFKLLSVTSTRALERSPSTCNSRLRPGDSSQRSRGLPANSGALSVTVVDLQFLRSPALSTPSLECPPIAVVDLQNSRPPRPTCRSAAPIQDAVCASHTTVTRTSIYRTRARLPSPKRACSSIPCKSKTQTSSTTRFGGREVCIWFVTSG</sequence>
<gene>
    <name evidence="2" type="ORF">EXIGLDRAFT_478726</name>
</gene>
<feature type="region of interest" description="Disordered" evidence="1">
    <location>
        <begin position="187"/>
        <end position="209"/>
    </location>
</feature>
<dbReference type="EMBL" id="KV426662">
    <property type="protein sequence ID" value="KZV79182.1"/>
    <property type="molecule type" value="Genomic_DNA"/>
</dbReference>
<evidence type="ECO:0000256" key="1">
    <source>
        <dbReference type="SAM" id="MobiDB-lite"/>
    </source>
</evidence>